<proteinExistence type="predicted"/>
<evidence type="ECO:0000313" key="2">
    <source>
        <dbReference type="EMBL" id="CAK1542806.1"/>
    </source>
</evidence>
<reference evidence="2 3" key="1">
    <citation type="submission" date="2023-11" db="EMBL/GenBank/DDBJ databases">
        <authorList>
            <person name="Okamura Y."/>
        </authorList>
    </citation>
    <scope>NUCLEOTIDE SEQUENCE [LARGE SCALE GENOMIC DNA]</scope>
</reference>
<feature type="compositionally biased region" description="Acidic residues" evidence="1">
    <location>
        <begin position="176"/>
        <end position="185"/>
    </location>
</feature>
<dbReference type="Proteomes" id="UP001497472">
    <property type="component" value="Unassembled WGS sequence"/>
</dbReference>
<feature type="region of interest" description="Disordered" evidence="1">
    <location>
        <begin position="343"/>
        <end position="364"/>
    </location>
</feature>
<gene>
    <name evidence="2" type="ORF">LNINA_LOCUS2659</name>
</gene>
<feature type="compositionally biased region" description="Basic and acidic residues" evidence="1">
    <location>
        <begin position="268"/>
        <end position="287"/>
    </location>
</feature>
<sequence>MASFSVGVFISDAFTCSTRPNQRIMDSLHPFVLIFLHHVVSHSCRGISSLPQRDVIAEVDATSPDPTIPDFLADDDEHKYDDIRNLLRIVPYQDLKKWKTNYLRGLPLVRKHNAAPIALILAPSNIVAKLQRQKKKQDIAHNIFDMLNLTNKHDEVEPHSLRDNTQANGDKSSDLDLNDISEEGPYDGSRVKVIQVHDNSSDEKVTPHNDQPEANTENHHLFIDVRSNEYKNVDKDYLHNHSHEKEEVPMPVHNVLRNSTNTSAEFKNNIKDNTAESHDSEDKKEKKIDDVAHERYLKKKNPVDKVQDKKAVFYSNNIYLNTNDTSFKNDFERKDKIVDSMEIDDSSSKQLMDNENSDFSDENKEVKKEHGKMHLDPIIECFNGHCKKVFHAGYHNGIYKFYNLSFLFHK</sequence>
<name>A0AAV1J2P1_9NEOP</name>
<dbReference type="AlphaFoldDB" id="A0AAV1J2P1"/>
<comment type="caution">
    <text evidence="2">The sequence shown here is derived from an EMBL/GenBank/DDBJ whole genome shotgun (WGS) entry which is preliminary data.</text>
</comment>
<dbReference type="EMBL" id="CAVLEF010000003">
    <property type="protein sequence ID" value="CAK1542806.1"/>
    <property type="molecule type" value="Genomic_DNA"/>
</dbReference>
<keyword evidence="3" id="KW-1185">Reference proteome</keyword>
<feature type="region of interest" description="Disordered" evidence="1">
    <location>
        <begin position="261"/>
        <end position="287"/>
    </location>
</feature>
<protein>
    <submittedName>
        <fullName evidence="2">Uncharacterized protein</fullName>
    </submittedName>
</protein>
<accession>A0AAV1J2P1</accession>
<evidence type="ECO:0000313" key="3">
    <source>
        <dbReference type="Proteomes" id="UP001497472"/>
    </source>
</evidence>
<evidence type="ECO:0000256" key="1">
    <source>
        <dbReference type="SAM" id="MobiDB-lite"/>
    </source>
</evidence>
<feature type="region of interest" description="Disordered" evidence="1">
    <location>
        <begin position="160"/>
        <end position="190"/>
    </location>
</feature>
<organism evidence="2 3">
    <name type="scientific">Leptosia nina</name>
    <dbReference type="NCBI Taxonomy" id="320188"/>
    <lineage>
        <taxon>Eukaryota</taxon>
        <taxon>Metazoa</taxon>
        <taxon>Ecdysozoa</taxon>
        <taxon>Arthropoda</taxon>
        <taxon>Hexapoda</taxon>
        <taxon>Insecta</taxon>
        <taxon>Pterygota</taxon>
        <taxon>Neoptera</taxon>
        <taxon>Endopterygota</taxon>
        <taxon>Lepidoptera</taxon>
        <taxon>Glossata</taxon>
        <taxon>Ditrysia</taxon>
        <taxon>Papilionoidea</taxon>
        <taxon>Pieridae</taxon>
        <taxon>Pierinae</taxon>
        <taxon>Leptosia</taxon>
    </lineage>
</organism>